<dbReference type="AlphaFoldDB" id="A0A9N8JLG9"/>
<keyword evidence="2" id="KW-1185">Reference proteome</keyword>
<protein>
    <submittedName>
        <fullName evidence="1">Uncharacterized protein</fullName>
    </submittedName>
</protein>
<feature type="non-terminal residue" evidence="1">
    <location>
        <position position="106"/>
    </location>
</feature>
<name>A0A9N8JLG9_9PEZI</name>
<organism evidence="1 2">
    <name type="scientific">Aureobasidium vineae</name>
    <dbReference type="NCBI Taxonomy" id="2773715"/>
    <lineage>
        <taxon>Eukaryota</taxon>
        <taxon>Fungi</taxon>
        <taxon>Dikarya</taxon>
        <taxon>Ascomycota</taxon>
        <taxon>Pezizomycotina</taxon>
        <taxon>Dothideomycetes</taxon>
        <taxon>Dothideomycetidae</taxon>
        <taxon>Dothideales</taxon>
        <taxon>Saccotheciaceae</taxon>
        <taxon>Aureobasidium</taxon>
    </lineage>
</organism>
<dbReference type="EMBL" id="CAIJEN010000008">
    <property type="protein sequence ID" value="CAD0090033.1"/>
    <property type="molecule type" value="Genomic_DNA"/>
</dbReference>
<proteinExistence type="predicted"/>
<accession>A0A9N8JLG9</accession>
<feature type="non-terminal residue" evidence="1">
    <location>
        <position position="1"/>
    </location>
</feature>
<sequence>TECKIPTLDGALVEGQVTHPLYFCTWYLEETRTRSPVLGLNPDKLTSACERISRCATAQNRSAAKAAIKKASQSTTPVGSQCPVSSANFLTKEYIYTSAFCTFFNA</sequence>
<dbReference type="Proteomes" id="UP000716446">
    <property type="component" value="Unassembled WGS sequence"/>
</dbReference>
<evidence type="ECO:0000313" key="2">
    <source>
        <dbReference type="Proteomes" id="UP000716446"/>
    </source>
</evidence>
<gene>
    <name evidence="1" type="ORF">AWRI4619_LOCUS6104</name>
</gene>
<evidence type="ECO:0000313" key="1">
    <source>
        <dbReference type="EMBL" id="CAD0090033.1"/>
    </source>
</evidence>
<comment type="caution">
    <text evidence="1">The sequence shown here is derived from an EMBL/GenBank/DDBJ whole genome shotgun (WGS) entry which is preliminary data.</text>
</comment>
<reference evidence="1" key="1">
    <citation type="submission" date="2020-06" db="EMBL/GenBank/DDBJ databases">
        <authorList>
            <person name="Onetto C."/>
        </authorList>
    </citation>
    <scope>NUCLEOTIDE SEQUENCE</scope>
</reference>